<protein>
    <submittedName>
        <fullName evidence="1">Uncharacterized protein</fullName>
    </submittedName>
</protein>
<evidence type="ECO:0000313" key="1">
    <source>
        <dbReference type="EMBL" id="KAI3723614.1"/>
    </source>
</evidence>
<proteinExistence type="predicted"/>
<accession>A0ACB9BNQ4</accession>
<keyword evidence="2" id="KW-1185">Reference proteome</keyword>
<dbReference type="Proteomes" id="UP001055811">
    <property type="component" value="Linkage Group LG06"/>
</dbReference>
<organism evidence="1 2">
    <name type="scientific">Cichorium intybus</name>
    <name type="common">Chicory</name>
    <dbReference type="NCBI Taxonomy" id="13427"/>
    <lineage>
        <taxon>Eukaryota</taxon>
        <taxon>Viridiplantae</taxon>
        <taxon>Streptophyta</taxon>
        <taxon>Embryophyta</taxon>
        <taxon>Tracheophyta</taxon>
        <taxon>Spermatophyta</taxon>
        <taxon>Magnoliopsida</taxon>
        <taxon>eudicotyledons</taxon>
        <taxon>Gunneridae</taxon>
        <taxon>Pentapetalae</taxon>
        <taxon>asterids</taxon>
        <taxon>campanulids</taxon>
        <taxon>Asterales</taxon>
        <taxon>Asteraceae</taxon>
        <taxon>Cichorioideae</taxon>
        <taxon>Cichorieae</taxon>
        <taxon>Cichoriinae</taxon>
        <taxon>Cichorium</taxon>
    </lineage>
</organism>
<reference evidence="2" key="1">
    <citation type="journal article" date="2022" name="Mol. Ecol. Resour.">
        <title>The genomes of chicory, endive, great burdock and yacon provide insights into Asteraceae palaeo-polyploidization history and plant inulin production.</title>
        <authorList>
            <person name="Fan W."/>
            <person name="Wang S."/>
            <person name="Wang H."/>
            <person name="Wang A."/>
            <person name="Jiang F."/>
            <person name="Liu H."/>
            <person name="Zhao H."/>
            <person name="Xu D."/>
            <person name="Zhang Y."/>
        </authorList>
    </citation>
    <scope>NUCLEOTIDE SEQUENCE [LARGE SCALE GENOMIC DNA]</scope>
    <source>
        <strain evidence="2">cv. Punajuju</strain>
    </source>
</reference>
<name>A0ACB9BNQ4_CICIN</name>
<gene>
    <name evidence="1" type="ORF">L2E82_35351</name>
</gene>
<dbReference type="EMBL" id="CM042014">
    <property type="protein sequence ID" value="KAI3723614.1"/>
    <property type="molecule type" value="Genomic_DNA"/>
</dbReference>
<evidence type="ECO:0000313" key="2">
    <source>
        <dbReference type="Proteomes" id="UP001055811"/>
    </source>
</evidence>
<sequence length="159" mass="17608">MHGGGIINQITQLHGDCGKGSDHEYNIHERMVTELSSYEEKEGEDEEAFVEHISDPAINKDCILISSSEMIEGMVTKYPSSGKKDAEDEDLLVDTMGEPATNNEDCMHGEDDSLSAAGKSTNEPATGLEHAPTEMDLQMMMVKPTVFLQKEELYRFPPK</sequence>
<reference evidence="1 2" key="2">
    <citation type="journal article" date="2022" name="Mol. Ecol. Resour.">
        <title>The genomes of chicory, endive, great burdock and yacon provide insights into Asteraceae paleo-polyploidization history and plant inulin production.</title>
        <authorList>
            <person name="Fan W."/>
            <person name="Wang S."/>
            <person name="Wang H."/>
            <person name="Wang A."/>
            <person name="Jiang F."/>
            <person name="Liu H."/>
            <person name="Zhao H."/>
            <person name="Xu D."/>
            <person name="Zhang Y."/>
        </authorList>
    </citation>
    <scope>NUCLEOTIDE SEQUENCE [LARGE SCALE GENOMIC DNA]</scope>
    <source>
        <strain evidence="2">cv. Punajuju</strain>
        <tissue evidence="1">Leaves</tissue>
    </source>
</reference>
<comment type="caution">
    <text evidence="1">The sequence shown here is derived from an EMBL/GenBank/DDBJ whole genome shotgun (WGS) entry which is preliminary data.</text>
</comment>